<comment type="caution">
    <text evidence="9">The sequence shown here is derived from an EMBL/GenBank/DDBJ whole genome shotgun (WGS) entry which is preliminary data.</text>
</comment>
<dbReference type="PANTHER" id="PTHR12778">
    <property type="entry name" value="SOLUTE CARRIER FAMILY 33 ACETYL-COA TRANSPORTER -RELATED"/>
    <property type="match status" value="1"/>
</dbReference>
<evidence type="ECO:0000256" key="1">
    <source>
        <dbReference type="ARBA" id="ARBA00004141"/>
    </source>
</evidence>
<dbReference type="Pfam" id="PF13000">
    <property type="entry name" value="Acatn"/>
    <property type="match status" value="1"/>
</dbReference>
<keyword evidence="4 8" id="KW-0812">Transmembrane</keyword>
<reference evidence="9 10" key="1">
    <citation type="submission" date="2020-06" db="EMBL/GenBank/DDBJ databases">
        <title>Altererythrobacter lutimaris sp. nov., a marine bacterium isolated from a tidal flat.</title>
        <authorList>
            <person name="Kim D."/>
            <person name="Yoo Y."/>
            <person name="Kim J.-J."/>
        </authorList>
    </citation>
    <scope>NUCLEOTIDE SEQUENCE [LARGE SCALE GENOMIC DNA]</scope>
    <source>
        <strain evidence="9 10">JGD-16</strain>
    </source>
</reference>
<organism evidence="9 10">
    <name type="scientific">Altererythrobacter lutimaris</name>
    <dbReference type="NCBI Taxonomy" id="2743979"/>
    <lineage>
        <taxon>Bacteria</taxon>
        <taxon>Pseudomonadati</taxon>
        <taxon>Pseudomonadota</taxon>
        <taxon>Alphaproteobacteria</taxon>
        <taxon>Sphingomonadales</taxon>
        <taxon>Erythrobacteraceae</taxon>
        <taxon>Altererythrobacter</taxon>
    </lineage>
</organism>
<dbReference type="Gene3D" id="1.20.1250.20">
    <property type="entry name" value="MFS general substrate transporter like domains"/>
    <property type="match status" value="1"/>
</dbReference>
<dbReference type="GO" id="GO:0016020">
    <property type="term" value="C:membrane"/>
    <property type="evidence" value="ECO:0007669"/>
    <property type="project" value="UniProtKB-SubCell"/>
</dbReference>
<dbReference type="Pfam" id="PF07690">
    <property type="entry name" value="MFS_1"/>
    <property type="match status" value="1"/>
</dbReference>
<name>A0A850HEI5_9SPHN</name>
<dbReference type="EMBL" id="JABWTA010000001">
    <property type="protein sequence ID" value="NVE95506.1"/>
    <property type="molecule type" value="Genomic_DNA"/>
</dbReference>
<feature type="transmembrane region" description="Helical" evidence="8">
    <location>
        <begin position="98"/>
        <end position="117"/>
    </location>
</feature>
<evidence type="ECO:0000256" key="4">
    <source>
        <dbReference type="ARBA" id="ARBA00022692"/>
    </source>
</evidence>
<evidence type="ECO:0000313" key="9">
    <source>
        <dbReference type="EMBL" id="NVE95506.1"/>
    </source>
</evidence>
<dbReference type="InterPro" id="IPR011701">
    <property type="entry name" value="MFS"/>
</dbReference>
<keyword evidence="5 8" id="KW-1133">Transmembrane helix</keyword>
<dbReference type="GO" id="GO:0035348">
    <property type="term" value="P:acetyl-CoA transmembrane transport"/>
    <property type="evidence" value="ECO:0007669"/>
    <property type="project" value="InterPro"/>
</dbReference>
<comment type="subcellular location">
    <subcellularLocation>
        <location evidence="1">Membrane</location>
        <topology evidence="1">Multi-pass membrane protein</topology>
    </subcellularLocation>
</comment>
<feature type="transmembrane region" description="Helical" evidence="8">
    <location>
        <begin position="319"/>
        <end position="342"/>
    </location>
</feature>
<feature type="transmembrane region" description="Helical" evidence="8">
    <location>
        <begin position="247"/>
        <end position="269"/>
    </location>
</feature>
<gene>
    <name evidence="9" type="ORF">HUO12_11405</name>
</gene>
<evidence type="ECO:0000313" key="10">
    <source>
        <dbReference type="Proteomes" id="UP000546031"/>
    </source>
</evidence>
<dbReference type="InterPro" id="IPR036259">
    <property type="entry name" value="MFS_trans_sf"/>
</dbReference>
<dbReference type="SUPFAM" id="SSF103473">
    <property type="entry name" value="MFS general substrate transporter"/>
    <property type="match status" value="1"/>
</dbReference>
<feature type="transmembrane region" description="Helical" evidence="8">
    <location>
        <begin position="25"/>
        <end position="49"/>
    </location>
</feature>
<feature type="transmembrane region" description="Helical" evidence="8">
    <location>
        <begin position="160"/>
        <end position="183"/>
    </location>
</feature>
<feature type="transmembrane region" description="Helical" evidence="8">
    <location>
        <begin position="123"/>
        <end position="139"/>
    </location>
</feature>
<feature type="transmembrane region" description="Helical" evidence="8">
    <location>
        <begin position="383"/>
        <end position="406"/>
    </location>
</feature>
<dbReference type="PANTHER" id="PTHR12778:SF10">
    <property type="entry name" value="MAJOR FACILITATOR SUPERFAMILY DOMAIN-CONTAINING PROTEIN 3"/>
    <property type="match status" value="1"/>
</dbReference>
<protein>
    <submittedName>
        <fullName evidence="9">MFS transporter</fullName>
    </submittedName>
</protein>
<keyword evidence="6 8" id="KW-0472">Membrane</keyword>
<feature type="transmembrane region" description="Helical" evidence="8">
    <location>
        <begin position="412"/>
        <end position="433"/>
    </location>
</feature>
<feature type="transmembrane region" description="Helical" evidence="8">
    <location>
        <begin position="289"/>
        <end position="312"/>
    </location>
</feature>
<evidence type="ECO:0000256" key="2">
    <source>
        <dbReference type="ARBA" id="ARBA00008335"/>
    </source>
</evidence>
<dbReference type="Proteomes" id="UP000546031">
    <property type="component" value="Unassembled WGS sequence"/>
</dbReference>
<comment type="similarity">
    <text evidence="2">Belongs to the major facilitator superfamily.</text>
</comment>
<evidence type="ECO:0000256" key="3">
    <source>
        <dbReference type="ARBA" id="ARBA00022448"/>
    </source>
</evidence>
<keyword evidence="10" id="KW-1185">Reference proteome</keyword>
<proteinExistence type="inferred from homology"/>
<evidence type="ECO:0000256" key="6">
    <source>
        <dbReference type="ARBA" id="ARBA00023136"/>
    </source>
</evidence>
<dbReference type="InterPro" id="IPR024371">
    <property type="entry name" value="AcetylCoA_trans_1-like"/>
</dbReference>
<feature type="transmembrane region" description="Helical" evidence="8">
    <location>
        <begin position="189"/>
        <end position="208"/>
    </location>
</feature>
<sequence length="461" mass="48746">MATSPAGTAVTGASASPLILTNSKWLRMATLLLFYFTQGFPIGFFFYAVPAWMAANGATTVETAAVVGAASTPWSLKFINGFIIDRYTYLPMGRRRSWIIGAQSLIVIAFLVAAVAAPQHTEVAFISAVAFSANIAVAFQDVGIDSLAIDIMPEDERAKAAGIMFGAQYLGIAAATGMGGYLFQNFGVIAGMLGGAAIPLAIMLYGVAIRERDGEKRMPWSAGATHPRNKAIQVEAWWPLLRDAFKAILAPLSLILAPLMLLRAIPGGAFEAFHPQLFTQTAGWAQTEYTSLISSSTLLSGVIGLVIGGWFIDKIGSRAGMVLSAIAITGLLAAMGAIPQLWTESWVLIGLQLSVDFFSLLYMIAIIPVFMKLCSPAVAATQFTVYMALGNMGRPLGAALAGVTAGAGNPQWLYWGCAVGFLVILVLSALAPFPKGEAAEEAEHEVEDHVAQADGLTPKMD</sequence>
<dbReference type="InterPro" id="IPR004752">
    <property type="entry name" value="AmpG_permease/AT-1"/>
</dbReference>
<keyword evidence="3" id="KW-0813">Transport</keyword>
<dbReference type="AlphaFoldDB" id="A0A850HEI5"/>
<evidence type="ECO:0000256" key="7">
    <source>
        <dbReference type="SAM" id="MobiDB-lite"/>
    </source>
</evidence>
<feature type="region of interest" description="Disordered" evidence="7">
    <location>
        <begin position="440"/>
        <end position="461"/>
    </location>
</feature>
<dbReference type="GO" id="GO:0008521">
    <property type="term" value="F:acetyl-CoA transmembrane transporter activity"/>
    <property type="evidence" value="ECO:0007669"/>
    <property type="project" value="InterPro"/>
</dbReference>
<evidence type="ECO:0000256" key="8">
    <source>
        <dbReference type="SAM" id="Phobius"/>
    </source>
</evidence>
<evidence type="ECO:0000256" key="5">
    <source>
        <dbReference type="ARBA" id="ARBA00022989"/>
    </source>
</evidence>
<accession>A0A850HEI5</accession>
<dbReference type="RefSeq" id="WP_176273719.1">
    <property type="nucleotide sequence ID" value="NZ_JABWTA010000001.1"/>
</dbReference>
<feature type="transmembrane region" description="Helical" evidence="8">
    <location>
        <begin position="348"/>
        <end position="371"/>
    </location>
</feature>